<protein>
    <submittedName>
        <fullName evidence="1">Uncharacterized protein</fullName>
    </submittedName>
</protein>
<reference evidence="1" key="1">
    <citation type="journal article" date="2015" name="Nature">
        <title>Complex archaea that bridge the gap between prokaryotes and eukaryotes.</title>
        <authorList>
            <person name="Spang A."/>
            <person name="Saw J.H."/>
            <person name="Jorgensen S.L."/>
            <person name="Zaremba-Niedzwiedzka K."/>
            <person name="Martijn J."/>
            <person name="Lind A.E."/>
            <person name="van Eijk R."/>
            <person name="Schleper C."/>
            <person name="Guy L."/>
            <person name="Ettema T.J."/>
        </authorList>
    </citation>
    <scope>NUCLEOTIDE SEQUENCE</scope>
</reference>
<comment type="caution">
    <text evidence="1">The sequence shown here is derived from an EMBL/GenBank/DDBJ whole genome shotgun (WGS) entry which is preliminary data.</text>
</comment>
<evidence type="ECO:0000313" key="1">
    <source>
        <dbReference type="EMBL" id="KKN85122.1"/>
    </source>
</evidence>
<proteinExistence type="predicted"/>
<sequence>MSVIEASNKSTNLKALCAKLHFQLKPSRVIALIDNHAFGISLVRVAATAPAGESSKDYFSHAWPQFRLALPGRILESRFDLRHGNGLAIKRVFASWLPADLFVGGLTVKRDSWVLVVRGRFASEAGSIVVNDSALADEQVHFHQLFRYVSDIAGSDPESDKLVV</sequence>
<dbReference type="EMBL" id="LAZR01000163">
    <property type="protein sequence ID" value="KKN85122.1"/>
    <property type="molecule type" value="Genomic_DNA"/>
</dbReference>
<gene>
    <name evidence="1" type="ORF">LCGC14_0282910</name>
</gene>
<accession>A0A0F9UCK9</accession>
<name>A0A0F9UCK9_9ZZZZ</name>
<organism evidence="1">
    <name type="scientific">marine sediment metagenome</name>
    <dbReference type="NCBI Taxonomy" id="412755"/>
    <lineage>
        <taxon>unclassified sequences</taxon>
        <taxon>metagenomes</taxon>
        <taxon>ecological metagenomes</taxon>
    </lineage>
</organism>
<dbReference type="AlphaFoldDB" id="A0A0F9UCK9"/>